<dbReference type="InterPro" id="IPR016024">
    <property type="entry name" value="ARM-type_fold"/>
</dbReference>
<dbReference type="PANTHER" id="PTHR44329:SF214">
    <property type="entry name" value="PROTEIN KINASE DOMAIN-CONTAINING PROTEIN"/>
    <property type="match status" value="1"/>
</dbReference>
<proteinExistence type="predicted"/>
<sequence length="860" mass="99671">MSLNEYEVPAELGAYIIDIKNYEIKERIDSGGYSEEYKALDKSIGEMVVLKRILTKNSSKFKQSFIREVSIMASVEHPFLLELIGFSIKYPLTIVTKYYPNGSLYSYRQTQRGKIKLNNTQRTLIAMGIAHSMMYLHSLGIIHRDLKSLNILLDDQLLPKLCDFGIARYVSNNTELMTHQIGTSLWMAPEMFSNEGDYGPEVDVYSFSIILYELLTNEVPWLNLSRDMIVKKVFVEQRRPEIPRNTPSGLKSLIKMCWAQDPKSRPSFREIYEMFANSDVAFPDTDDRSVQKLSKYLQKVKIPRNPKFSDFQVKKSNRKKTIEYEEEATNDNNNRYNRNRSTKPVKTEQKYTESKIENPRSNFNGYDESDEGEFMRNMIEYDNNSPFLDIDAISDPRSYSYRSELKKAARCIQKVQSRQFMNTVSQLFKGNTRPAEMTVLLQSLQQILQRKCHREMFIELDLHHQLPLENDELLDPCLDVLHVLFEKSPETFEESFTDTMSDLIPRNPTKSLILLSLMAKSFDSSTNSWEMLDLMIQKSAIFFKSSVGSELISTLFFLCYKYSDYRKSRLNYCIGVFLKGLQSRDKNTVKQAYNALCHFFHKNIDLDYGLVIDHLSSDSLFPFCLQLLIRMKDFPCLPELISVLLDRATASIEATLVLLRICGIQEGAMAVMKKPKWITQDLPTPIDTLRLYLAVMTHSEIRPMLSRLPQTHQFFIKLCDENDNRVLTHLSLIIRKFKISKEIVASFSESGVFKAIFSAALDFGDDQSLHAAMMIIIKVGKVDFAPEYLMFSNKFKEVIRSDSSILGTAISAVTLLCKYPLCAKKFKELKIDNDFRKFMKDPDYKEYAETFFDYMDDDIY</sequence>
<evidence type="ECO:0000256" key="1">
    <source>
        <dbReference type="SAM" id="MobiDB-lite"/>
    </source>
</evidence>
<dbReference type="InterPro" id="IPR011009">
    <property type="entry name" value="Kinase-like_dom_sf"/>
</dbReference>
<accession>A0ABR2JC76</accession>
<feature type="compositionally biased region" description="Basic and acidic residues" evidence="1">
    <location>
        <begin position="345"/>
        <end position="358"/>
    </location>
</feature>
<comment type="caution">
    <text evidence="3">The sequence shown here is derived from an EMBL/GenBank/DDBJ whole genome shotgun (WGS) entry which is preliminary data.</text>
</comment>
<keyword evidence="4" id="KW-1185">Reference proteome</keyword>
<feature type="domain" description="Protein kinase" evidence="2">
    <location>
        <begin position="22"/>
        <end position="282"/>
    </location>
</feature>
<dbReference type="Gene3D" id="1.10.510.10">
    <property type="entry name" value="Transferase(Phosphotransferase) domain 1"/>
    <property type="match status" value="1"/>
</dbReference>
<dbReference type="InterPro" id="IPR000719">
    <property type="entry name" value="Prot_kinase_dom"/>
</dbReference>
<dbReference type="EMBL" id="JAPFFF010000012">
    <property type="protein sequence ID" value="KAK8875457.1"/>
    <property type="molecule type" value="Genomic_DNA"/>
</dbReference>
<reference evidence="3 4" key="1">
    <citation type="submission" date="2024-04" db="EMBL/GenBank/DDBJ databases">
        <title>Tritrichomonas musculus Genome.</title>
        <authorList>
            <person name="Alves-Ferreira E."/>
            <person name="Grigg M."/>
            <person name="Lorenzi H."/>
            <person name="Galac M."/>
        </authorList>
    </citation>
    <scope>NUCLEOTIDE SEQUENCE [LARGE SCALE GENOMIC DNA]</scope>
    <source>
        <strain evidence="3 4">EAF2021</strain>
    </source>
</reference>
<dbReference type="InterPro" id="IPR001245">
    <property type="entry name" value="Ser-Thr/Tyr_kinase_cat_dom"/>
</dbReference>
<dbReference type="SUPFAM" id="SSF56112">
    <property type="entry name" value="Protein kinase-like (PK-like)"/>
    <property type="match status" value="1"/>
</dbReference>
<dbReference type="CDD" id="cd13999">
    <property type="entry name" value="STKc_MAP3K-like"/>
    <property type="match status" value="1"/>
</dbReference>
<dbReference type="PANTHER" id="PTHR44329">
    <property type="entry name" value="SERINE/THREONINE-PROTEIN KINASE TNNI3K-RELATED"/>
    <property type="match status" value="1"/>
</dbReference>
<dbReference type="InterPro" id="IPR008271">
    <property type="entry name" value="Ser/Thr_kinase_AS"/>
</dbReference>
<evidence type="ECO:0000313" key="4">
    <source>
        <dbReference type="Proteomes" id="UP001470230"/>
    </source>
</evidence>
<dbReference type="PRINTS" id="PR00109">
    <property type="entry name" value="TYRKINASE"/>
</dbReference>
<dbReference type="Pfam" id="PF07714">
    <property type="entry name" value="PK_Tyr_Ser-Thr"/>
    <property type="match status" value="1"/>
</dbReference>
<evidence type="ECO:0000259" key="2">
    <source>
        <dbReference type="PROSITE" id="PS50011"/>
    </source>
</evidence>
<dbReference type="InterPro" id="IPR051681">
    <property type="entry name" value="Ser/Thr_Kinases-Pseudokinases"/>
</dbReference>
<dbReference type="SMART" id="SM00220">
    <property type="entry name" value="S_TKc"/>
    <property type="match status" value="1"/>
</dbReference>
<feature type="region of interest" description="Disordered" evidence="1">
    <location>
        <begin position="324"/>
        <end position="369"/>
    </location>
</feature>
<evidence type="ECO:0000313" key="3">
    <source>
        <dbReference type="EMBL" id="KAK8875457.1"/>
    </source>
</evidence>
<organism evidence="3 4">
    <name type="scientific">Tritrichomonas musculus</name>
    <dbReference type="NCBI Taxonomy" id="1915356"/>
    <lineage>
        <taxon>Eukaryota</taxon>
        <taxon>Metamonada</taxon>
        <taxon>Parabasalia</taxon>
        <taxon>Tritrichomonadida</taxon>
        <taxon>Tritrichomonadidae</taxon>
        <taxon>Tritrichomonas</taxon>
    </lineage>
</organism>
<dbReference type="PROSITE" id="PS00108">
    <property type="entry name" value="PROTEIN_KINASE_ST"/>
    <property type="match status" value="1"/>
</dbReference>
<dbReference type="SUPFAM" id="SSF48371">
    <property type="entry name" value="ARM repeat"/>
    <property type="match status" value="1"/>
</dbReference>
<name>A0ABR2JC76_9EUKA</name>
<protein>
    <recommendedName>
        <fullName evidence="2">Protein kinase domain-containing protein</fullName>
    </recommendedName>
</protein>
<dbReference type="PROSITE" id="PS50011">
    <property type="entry name" value="PROTEIN_KINASE_DOM"/>
    <property type="match status" value="1"/>
</dbReference>
<gene>
    <name evidence="3" type="ORF">M9Y10_005623</name>
</gene>
<dbReference type="Proteomes" id="UP001470230">
    <property type="component" value="Unassembled WGS sequence"/>
</dbReference>